<dbReference type="PANTHER" id="PTHR43642">
    <property type="entry name" value="HYBRID SIGNAL TRANSDUCTION HISTIDINE KINASE G"/>
    <property type="match status" value="1"/>
</dbReference>
<organism evidence="2">
    <name type="scientific">Cyclophora tenuis</name>
    <name type="common">Marine diatom</name>
    <dbReference type="NCBI Taxonomy" id="216820"/>
    <lineage>
        <taxon>Eukaryota</taxon>
        <taxon>Sar</taxon>
        <taxon>Stramenopiles</taxon>
        <taxon>Ochrophyta</taxon>
        <taxon>Bacillariophyta</taxon>
        <taxon>Fragilariophyceae</taxon>
        <taxon>Fragilariophycidae</taxon>
        <taxon>Cyclophorales</taxon>
        <taxon>Cyclophoraceae</taxon>
        <taxon>Cyclophora</taxon>
    </lineage>
</organism>
<dbReference type="AlphaFoldDB" id="A0A6U1NR09"/>
<proteinExistence type="predicted"/>
<gene>
    <name evidence="1" type="ORF">CTEN0397_LOCUS869</name>
    <name evidence="2" type="ORF">CTEN0397_LOCUS941</name>
</gene>
<evidence type="ECO:0000313" key="1">
    <source>
        <dbReference type="EMBL" id="CAD8929849.1"/>
    </source>
</evidence>
<name>A0A6U1NR09_CYCTE</name>
<dbReference type="PANTHER" id="PTHR43642:SF1">
    <property type="entry name" value="HYBRID SIGNAL TRANSDUCTION HISTIDINE KINASE G"/>
    <property type="match status" value="1"/>
</dbReference>
<dbReference type="EMBL" id="HBFW01001448">
    <property type="protein sequence ID" value="CAD8929921.1"/>
    <property type="molecule type" value="Transcribed_RNA"/>
</dbReference>
<reference evidence="2" key="1">
    <citation type="submission" date="2021-01" db="EMBL/GenBank/DDBJ databases">
        <authorList>
            <person name="Corre E."/>
            <person name="Pelletier E."/>
            <person name="Niang G."/>
            <person name="Scheremetjew M."/>
            <person name="Finn R."/>
            <person name="Kale V."/>
            <person name="Holt S."/>
            <person name="Cochrane G."/>
            <person name="Meng A."/>
            <person name="Brown T."/>
            <person name="Cohen L."/>
        </authorList>
    </citation>
    <scope>NUCLEOTIDE SEQUENCE</scope>
    <source>
        <strain evidence="2">ECT3854</strain>
    </source>
</reference>
<protein>
    <recommendedName>
        <fullName evidence="3">Trafficking protein particle complex subunit 11 domain-containing protein</fullName>
    </recommendedName>
</protein>
<accession>A0A6U1NR09</accession>
<dbReference type="EMBL" id="HBFW01001337">
    <property type="protein sequence ID" value="CAD8929849.1"/>
    <property type="molecule type" value="Transcribed_RNA"/>
</dbReference>
<sequence length="163" mass="18702">MMAYKELEKWTKNKAFNTQHKLLLLQAEFRGAFRRREAVEDVKRMYDEAIVMALRTGFIQDAALFSERAAKYLLRCGETDSVLVQDYLLRAQTLYDEWGAQGKVDQMTAKYGLQSQAFGDSQNSSSNIRGLSRFPSLSTLQHEQLDPFSEGVQRRSVYGMGVR</sequence>
<evidence type="ECO:0008006" key="3">
    <source>
        <dbReference type="Google" id="ProtNLM"/>
    </source>
</evidence>
<dbReference type="InterPro" id="IPR053159">
    <property type="entry name" value="Hybrid_Histidine_Kinase"/>
</dbReference>
<evidence type="ECO:0000313" key="2">
    <source>
        <dbReference type="EMBL" id="CAD8929921.1"/>
    </source>
</evidence>